<protein>
    <recommendedName>
        <fullName evidence="2">Nitrogen regulatory protein areA GATA-like domain-containing protein</fullName>
    </recommendedName>
</protein>
<sequence>MNGGSIGNTSADKKPDLKTISRTSPPSMATAILSDSLFPPRKPKPKNTTHDTGNYKNNDHDDDSDGDTAVSKKDPLSAQTWRLYTNAKDTLPNGSRLENLTWRMMAMTLKKKEAAEKAKQEQQGRQTRHSGNSKMDTDMLDTSYQEGNDNKPGSPPAPDDTTTMLSSSAPPYMIDFLGGGPPFQRSPPPRQKPSKPNKNVLVYGSARASSPSPTSLSPSSYNGYGNDSSNNAYCSQPPGGLNSITIPVDLPTDSDMDEDTEEDFRMSFQSSFFIPHGDMTYSNLTIPTNQHQSHVFDSFQHHDHQPALFPRLGYADLQSNPDSSFSHEQQQQSLSPPPLPPSLSSSETASNPGSLSFEALLHMYTRQPQLKLNNSNGNDVSTTPHTV</sequence>
<keyword evidence="4" id="KW-1185">Reference proteome</keyword>
<feature type="region of interest" description="Disordered" evidence="1">
    <location>
        <begin position="111"/>
        <end position="260"/>
    </location>
</feature>
<dbReference type="InterPro" id="IPR013860">
    <property type="entry name" value="AreA_GATA"/>
</dbReference>
<dbReference type="STRING" id="90262.A0A1X2I3G2"/>
<dbReference type="AlphaFoldDB" id="A0A1X2I3G2"/>
<organism evidence="3 4">
    <name type="scientific">Absidia repens</name>
    <dbReference type="NCBI Taxonomy" id="90262"/>
    <lineage>
        <taxon>Eukaryota</taxon>
        <taxon>Fungi</taxon>
        <taxon>Fungi incertae sedis</taxon>
        <taxon>Mucoromycota</taxon>
        <taxon>Mucoromycotina</taxon>
        <taxon>Mucoromycetes</taxon>
        <taxon>Mucorales</taxon>
        <taxon>Cunninghamellaceae</taxon>
        <taxon>Absidia</taxon>
    </lineage>
</organism>
<comment type="caution">
    <text evidence="3">The sequence shown here is derived from an EMBL/GenBank/DDBJ whole genome shotgun (WGS) entry which is preliminary data.</text>
</comment>
<evidence type="ECO:0000256" key="1">
    <source>
        <dbReference type="SAM" id="MobiDB-lite"/>
    </source>
</evidence>
<feature type="domain" description="Nitrogen regulatory protein areA GATA-like" evidence="2">
    <location>
        <begin position="81"/>
        <end position="107"/>
    </location>
</feature>
<feature type="compositionally biased region" description="Polar residues" evidence="1">
    <location>
        <begin position="160"/>
        <end position="169"/>
    </location>
</feature>
<feature type="compositionally biased region" description="Low complexity" evidence="1">
    <location>
        <begin position="209"/>
        <end position="231"/>
    </location>
</feature>
<evidence type="ECO:0000259" key="2">
    <source>
        <dbReference type="Pfam" id="PF08550"/>
    </source>
</evidence>
<dbReference type="OrthoDB" id="515401at2759"/>
<accession>A0A1X2I3G2</accession>
<feature type="compositionally biased region" description="Basic and acidic residues" evidence="1">
    <location>
        <begin position="111"/>
        <end position="122"/>
    </location>
</feature>
<feature type="compositionally biased region" description="Polar residues" evidence="1">
    <location>
        <begin position="317"/>
        <end position="328"/>
    </location>
</feature>
<reference evidence="3 4" key="1">
    <citation type="submission" date="2016-07" db="EMBL/GenBank/DDBJ databases">
        <title>Pervasive Adenine N6-methylation of Active Genes in Fungi.</title>
        <authorList>
            <consortium name="DOE Joint Genome Institute"/>
            <person name="Mondo S.J."/>
            <person name="Dannebaum R.O."/>
            <person name="Kuo R.C."/>
            <person name="Labutti K."/>
            <person name="Haridas S."/>
            <person name="Kuo A."/>
            <person name="Salamov A."/>
            <person name="Ahrendt S.R."/>
            <person name="Lipzen A."/>
            <person name="Sullivan W."/>
            <person name="Andreopoulos W.B."/>
            <person name="Clum A."/>
            <person name="Lindquist E."/>
            <person name="Daum C."/>
            <person name="Ramamoorthy G.K."/>
            <person name="Gryganskyi A."/>
            <person name="Culley D."/>
            <person name="Magnuson J.K."/>
            <person name="James T.Y."/>
            <person name="O'Malley M.A."/>
            <person name="Stajich J.E."/>
            <person name="Spatafora J.W."/>
            <person name="Visel A."/>
            <person name="Grigoriev I.V."/>
        </authorList>
    </citation>
    <scope>NUCLEOTIDE SEQUENCE [LARGE SCALE GENOMIC DNA]</scope>
    <source>
        <strain evidence="3 4">NRRL 1336</strain>
    </source>
</reference>
<proteinExistence type="predicted"/>
<name>A0A1X2I3G2_9FUNG</name>
<dbReference type="Pfam" id="PF08550">
    <property type="entry name" value="GATA_AreA"/>
    <property type="match status" value="1"/>
</dbReference>
<dbReference type="EMBL" id="MCGE01000031">
    <property type="protein sequence ID" value="ORZ08384.1"/>
    <property type="molecule type" value="Genomic_DNA"/>
</dbReference>
<evidence type="ECO:0000313" key="4">
    <source>
        <dbReference type="Proteomes" id="UP000193560"/>
    </source>
</evidence>
<gene>
    <name evidence="3" type="ORF">BCR42DRAFT_144517</name>
</gene>
<dbReference type="Proteomes" id="UP000193560">
    <property type="component" value="Unassembled WGS sequence"/>
</dbReference>
<feature type="compositionally biased region" description="Polar residues" evidence="1">
    <location>
        <begin position="129"/>
        <end position="147"/>
    </location>
</feature>
<feature type="region of interest" description="Disordered" evidence="1">
    <location>
        <begin position="1"/>
        <end position="96"/>
    </location>
</feature>
<feature type="region of interest" description="Disordered" evidence="1">
    <location>
        <begin position="315"/>
        <end position="353"/>
    </location>
</feature>
<evidence type="ECO:0000313" key="3">
    <source>
        <dbReference type="EMBL" id="ORZ08384.1"/>
    </source>
</evidence>
<feature type="region of interest" description="Disordered" evidence="1">
    <location>
        <begin position="368"/>
        <end position="387"/>
    </location>
</feature>